<evidence type="ECO:0000256" key="7">
    <source>
        <dbReference type="ARBA" id="ARBA00022989"/>
    </source>
</evidence>
<organism evidence="12 13">
    <name type="scientific">Dendrobium thyrsiflorum</name>
    <name type="common">Pinecone-like raceme dendrobium</name>
    <name type="synonym">Orchid</name>
    <dbReference type="NCBI Taxonomy" id="117978"/>
    <lineage>
        <taxon>Eukaryota</taxon>
        <taxon>Viridiplantae</taxon>
        <taxon>Streptophyta</taxon>
        <taxon>Embryophyta</taxon>
        <taxon>Tracheophyta</taxon>
        <taxon>Spermatophyta</taxon>
        <taxon>Magnoliopsida</taxon>
        <taxon>Liliopsida</taxon>
        <taxon>Asparagales</taxon>
        <taxon>Orchidaceae</taxon>
        <taxon>Epidendroideae</taxon>
        <taxon>Malaxideae</taxon>
        <taxon>Dendrobiinae</taxon>
        <taxon>Dendrobium</taxon>
    </lineage>
</organism>
<dbReference type="InterPro" id="IPR039055">
    <property type="entry name" value="MCU_fam"/>
</dbReference>
<evidence type="ECO:0000256" key="8">
    <source>
        <dbReference type="ARBA" id="ARBA00023065"/>
    </source>
</evidence>
<dbReference type="GO" id="GO:0006816">
    <property type="term" value="P:calcium ion transport"/>
    <property type="evidence" value="ECO:0007669"/>
    <property type="project" value="UniProtKB-KW"/>
</dbReference>
<dbReference type="InterPro" id="IPR006769">
    <property type="entry name" value="MCU_C"/>
</dbReference>
<dbReference type="PANTHER" id="PTHR13462">
    <property type="entry name" value="CALCIUM UNIPORTER PROTEIN, MITOCHONDRIAL"/>
    <property type="match status" value="1"/>
</dbReference>
<keyword evidence="5 10" id="KW-0812">Transmembrane</keyword>
<keyword evidence="13" id="KW-1185">Reference proteome</keyword>
<dbReference type="Pfam" id="PF04678">
    <property type="entry name" value="MCU"/>
    <property type="match status" value="1"/>
</dbReference>
<evidence type="ECO:0000313" key="13">
    <source>
        <dbReference type="Proteomes" id="UP001552299"/>
    </source>
</evidence>
<dbReference type="AlphaFoldDB" id="A0ABD0V5Q8"/>
<feature type="transmembrane region" description="Helical" evidence="10">
    <location>
        <begin position="258"/>
        <end position="278"/>
    </location>
</feature>
<accession>A0ABD0V5Q8</accession>
<comment type="subcellular location">
    <subcellularLocation>
        <location evidence="1">Membrane</location>
        <topology evidence="1">Multi-pass membrane protein</topology>
    </subcellularLocation>
</comment>
<keyword evidence="6" id="KW-0106">Calcium</keyword>
<keyword evidence="9 10" id="KW-0472">Membrane</keyword>
<evidence type="ECO:0000256" key="6">
    <source>
        <dbReference type="ARBA" id="ARBA00022837"/>
    </source>
</evidence>
<dbReference type="Proteomes" id="UP001552299">
    <property type="component" value="Unassembled WGS sequence"/>
</dbReference>
<keyword evidence="3" id="KW-0813">Transport</keyword>
<comment type="similarity">
    <text evidence="2">Belongs to the MCU (TC 1.A.77) family.</text>
</comment>
<keyword evidence="7 10" id="KW-1133">Transmembrane helix</keyword>
<evidence type="ECO:0000259" key="11">
    <source>
        <dbReference type="Pfam" id="PF04678"/>
    </source>
</evidence>
<protein>
    <recommendedName>
        <fullName evidence="11">Calcium uniporter protein C-terminal domain-containing protein</fullName>
    </recommendedName>
</protein>
<evidence type="ECO:0000256" key="2">
    <source>
        <dbReference type="ARBA" id="ARBA00005653"/>
    </source>
</evidence>
<evidence type="ECO:0000256" key="5">
    <source>
        <dbReference type="ARBA" id="ARBA00022692"/>
    </source>
</evidence>
<dbReference type="PANTHER" id="PTHR13462:SF31">
    <property type="entry name" value="CALCIUM UNIPORTER PROTEIN 1, MITOCHONDRIAL"/>
    <property type="match status" value="1"/>
</dbReference>
<sequence>MALGRRIAHRFLDGAKGYAGQIRSGAGDVGKAARGSVFRGFCPDSGDRWMQYRPVFQAAVPPDRISMPFGLNLFDRIWGQKGDRMRREMLASPPPLSPIAGEEEEEKRAAMGMTVEEVRKVLKASQMEVVRSRLRAIPKSFVSTSEFLRVCCEVSGEEQGPELARSLDESAAVIVIGNVVFVRPDQVAKAIERTIPLALSPLNEQRKEELRNLEQQKATIDKLAKGKARKELWCGLAILAAQTAGFMRLTFWELSWDVMEPICFYVTSMYFMAGYVFFMRTSTEPSFEGFFQSRFATKQKRLMKAHNFDLCRFNELKEACRSIETPSEMELVASSSSSSSSCHYNRR</sequence>
<keyword evidence="4" id="KW-0109">Calcium transport</keyword>
<reference evidence="12 13" key="1">
    <citation type="journal article" date="2024" name="Plant Biotechnol. J.">
        <title>Dendrobium thyrsiflorum genome and its molecular insights into genes involved in important horticultural traits.</title>
        <authorList>
            <person name="Chen B."/>
            <person name="Wang J.Y."/>
            <person name="Zheng P.J."/>
            <person name="Li K.L."/>
            <person name="Liang Y.M."/>
            <person name="Chen X.F."/>
            <person name="Zhang C."/>
            <person name="Zhao X."/>
            <person name="He X."/>
            <person name="Zhang G.Q."/>
            <person name="Liu Z.J."/>
            <person name="Xu Q."/>
        </authorList>
    </citation>
    <scope>NUCLEOTIDE SEQUENCE [LARGE SCALE GENOMIC DNA]</scope>
    <source>
        <strain evidence="12">GZMU011</strain>
    </source>
</reference>
<evidence type="ECO:0000256" key="1">
    <source>
        <dbReference type="ARBA" id="ARBA00004141"/>
    </source>
</evidence>
<name>A0ABD0V5Q8_DENTH</name>
<gene>
    <name evidence="12" type="ORF">M5K25_009553</name>
</gene>
<feature type="transmembrane region" description="Helical" evidence="10">
    <location>
        <begin position="232"/>
        <end position="252"/>
    </location>
</feature>
<keyword evidence="8" id="KW-0406">Ion transport</keyword>
<evidence type="ECO:0000256" key="3">
    <source>
        <dbReference type="ARBA" id="ARBA00022448"/>
    </source>
</evidence>
<comment type="caution">
    <text evidence="12">The sequence shown here is derived from an EMBL/GenBank/DDBJ whole genome shotgun (WGS) entry which is preliminary data.</text>
</comment>
<feature type="domain" description="Calcium uniporter protein C-terminal" evidence="11">
    <location>
        <begin position="157"/>
        <end position="316"/>
    </location>
</feature>
<dbReference type="GO" id="GO:0016020">
    <property type="term" value="C:membrane"/>
    <property type="evidence" value="ECO:0007669"/>
    <property type="project" value="UniProtKB-SubCell"/>
</dbReference>
<evidence type="ECO:0000256" key="4">
    <source>
        <dbReference type="ARBA" id="ARBA00022568"/>
    </source>
</evidence>
<dbReference type="EMBL" id="JANQDX010000008">
    <property type="protein sequence ID" value="KAL0920417.1"/>
    <property type="molecule type" value="Genomic_DNA"/>
</dbReference>
<evidence type="ECO:0000256" key="10">
    <source>
        <dbReference type="SAM" id="Phobius"/>
    </source>
</evidence>
<evidence type="ECO:0000256" key="9">
    <source>
        <dbReference type="ARBA" id="ARBA00023136"/>
    </source>
</evidence>
<proteinExistence type="inferred from homology"/>
<evidence type="ECO:0000313" key="12">
    <source>
        <dbReference type="EMBL" id="KAL0920417.1"/>
    </source>
</evidence>